<dbReference type="AlphaFoldDB" id="A0A9N9S4M3"/>
<dbReference type="InterPro" id="IPR032675">
    <property type="entry name" value="LRR_dom_sf"/>
</dbReference>
<reference evidence="12" key="1">
    <citation type="submission" date="2022-01" db="EMBL/GenBank/DDBJ databases">
        <authorList>
            <person name="King R."/>
        </authorList>
    </citation>
    <scope>NUCLEOTIDE SEQUENCE</scope>
</reference>
<keyword evidence="9" id="KW-1015">Disulfide bond</keyword>
<keyword evidence="13" id="KW-1185">Reference proteome</keyword>
<keyword evidence="8" id="KW-0472">Membrane</keyword>
<dbReference type="GO" id="GO:0005886">
    <property type="term" value="C:plasma membrane"/>
    <property type="evidence" value="ECO:0007669"/>
    <property type="project" value="UniProtKB-SubCell"/>
</dbReference>
<evidence type="ECO:0000256" key="9">
    <source>
        <dbReference type="ARBA" id="ARBA00023157"/>
    </source>
</evidence>
<keyword evidence="6" id="KW-1133">Transmembrane helix</keyword>
<dbReference type="EMBL" id="OU895879">
    <property type="protein sequence ID" value="CAG9809387.1"/>
    <property type="molecule type" value="Genomic_DNA"/>
</dbReference>
<evidence type="ECO:0000256" key="3">
    <source>
        <dbReference type="ARBA" id="ARBA00022475"/>
    </source>
</evidence>
<feature type="signal peptide" evidence="11">
    <location>
        <begin position="1"/>
        <end position="19"/>
    </location>
</feature>
<evidence type="ECO:0000256" key="7">
    <source>
        <dbReference type="ARBA" id="ARBA00023065"/>
    </source>
</evidence>
<dbReference type="InterPro" id="IPR051432">
    <property type="entry name" value="KCNMA1_auxiliary"/>
</dbReference>
<sequence length="257" mass="30179">MKIISILVLLSLQIYTSHSSSYINCIYNYHFSEALGVVYQCVVVTSLDYDSKNHEIYTDYNPINNQVFGFVANYKYLQYFPKGVDRIFKNLQLIHLRKNSIKTVNYRDLSPYPELKEIDLAYNLIEVVDDLFFRASPKLEFLSLTRNKIFHIDARSFDGLHNLRFLHLYANPCIDMDAHSNRNEVLNITMEARTSCTNQKYLDFSRKLEQIESASSSRPPTEIQRILYNFEHELNSSQLANVWVLRERVNNIQNRVA</sequence>
<protein>
    <submittedName>
        <fullName evidence="12">Uncharacterized protein</fullName>
    </submittedName>
</protein>
<evidence type="ECO:0000256" key="6">
    <source>
        <dbReference type="ARBA" id="ARBA00022989"/>
    </source>
</evidence>
<dbReference type="GO" id="GO:0034220">
    <property type="term" value="P:monoatomic ion transmembrane transport"/>
    <property type="evidence" value="ECO:0007669"/>
    <property type="project" value="UniProtKB-KW"/>
</dbReference>
<dbReference type="OrthoDB" id="676979at2759"/>
<evidence type="ECO:0000256" key="1">
    <source>
        <dbReference type="ARBA" id="ARBA00004162"/>
    </source>
</evidence>
<feature type="chain" id="PRO_5040334190" evidence="11">
    <location>
        <begin position="20"/>
        <end position="257"/>
    </location>
</feature>
<evidence type="ECO:0000313" key="12">
    <source>
        <dbReference type="EMBL" id="CAG9809387.1"/>
    </source>
</evidence>
<organism evidence="12 13">
    <name type="scientific">Chironomus riparius</name>
    <dbReference type="NCBI Taxonomy" id="315576"/>
    <lineage>
        <taxon>Eukaryota</taxon>
        <taxon>Metazoa</taxon>
        <taxon>Ecdysozoa</taxon>
        <taxon>Arthropoda</taxon>
        <taxon>Hexapoda</taxon>
        <taxon>Insecta</taxon>
        <taxon>Pterygota</taxon>
        <taxon>Neoptera</taxon>
        <taxon>Endopterygota</taxon>
        <taxon>Diptera</taxon>
        <taxon>Nematocera</taxon>
        <taxon>Chironomoidea</taxon>
        <taxon>Chironomidae</taxon>
        <taxon>Chironominae</taxon>
        <taxon>Chironomus</taxon>
    </lineage>
</organism>
<accession>A0A9N9S4M3</accession>
<evidence type="ECO:0000256" key="11">
    <source>
        <dbReference type="SAM" id="SignalP"/>
    </source>
</evidence>
<dbReference type="Proteomes" id="UP001153620">
    <property type="component" value="Chromosome 3"/>
</dbReference>
<evidence type="ECO:0000256" key="5">
    <source>
        <dbReference type="ARBA" id="ARBA00022729"/>
    </source>
</evidence>
<dbReference type="Pfam" id="PF13855">
    <property type="entry name" value="LRR_8"/>
    <property type="match status" value="1"/>
</dbReference>
<dbReference type="PANTHER" id="PTHR46473">
    <property type="entry name" value="GH08155P"/>
    <property type="match status" value="1"/>
</dbReference>
<keyword evidence="7" id="KW-0406">Ion transport</keyword>
<dbReference type="SUPFAM" id="SSF52058">
    <property type="entry name" value="L domain-like"/>
    <property type="match status" value="1"/>
</dbReference>
<evidence type="ECO:0000256" key="2">
    <source>
        <dbReference type="ARBA" id="ARBA00022448"/>
    </source>
</evidence>
<proteinExistence type="predicted"/>
<evidence type="ECO:0000256" key="10">
    <source>
        <dbReference type="ARBA" id="ARBA00023303"/>
    </source>
</evidence>
<dbReference type="PANTHER" id="PTHR46473:SF10">
    <property type="entry name" value="LD45603P-RELATED"/>
    <property type="match status" value="1"/>
</dbReference>
<evidence type="ECO:0000256" key="4">
    <source>
        <dbReference type="ARBA" id="ARBA00022692"/>
    </source>
</evidence>
<keyword evidence="2" id="KW-0813">Transport</keyword>
<comment type="subcellular location">
    <subcellularLocation>
        <location evidence="1">Cell membrane</location>
        <topology evidence="1">Single-pass membrane protein</topology>
    </subcellularLocation>
</comment>
<reference evidence="12" key="2">
    <citation type="submission" date="2022-10" db="EMBL/GenBank/DDBJ databases">
        <authorList>
            <consortium name="ENA_rothamsted_submissions"/>
            <consortium name="culmorum"/>
            <person name="King R."/>
        </authorList>
    </citation>
    <scope>NUCLEOTIDE SEQUENCE</scope>
</reference>
<evidence type="ECO:0000256" key="8">
    <source>
        <dbReference type="ARBA" id="ARBA00023136"/>
    </source>
</evidence>
<keyword evidence="10" id="KW-0407">Ion channel</keyword>
<evidence type="ECO:0000313" key="13">
    <source>
        <dbReference type="Proteomes" id="UP001153620"/>
    </source>
</evidence>
<dbReference type="Gene3D" id="3.80.10.10">
    <property type="entry name" value="Ribonuclease Inhibitor"/>
    <property type="match status" value="1"/>
</dbReference>
<keyword evidence="3" id="KW-1003">Cell membrane</keyword>
<dbReference type="InterPro" id="IPR001611">
    <property type="entry name" value="Leu-rich_rpt"/>
</dbReference>
<keyword evidence="5 11" id="KW-0732">Signal</keyword>
<name>A0A9N9S4M3_9DIPT</name>
<keyword evidence="4" id="KW-0812">Transmembrane</keyword>
<gene>
    <name evidence="12" type="ORF">CHIRRI_LOCUS12214</name>
</gene>